<reference evidence="1" key="1">
    <citation type="journal article" date="2014" name="Int. J. Syst. Evol. Microbiol.">
        <title>Complete genome sequence of Corynebacterium casei LMG S-19264T (=DSM 44701T), isolated from a smear-ripened cheese.</title>
        <authorList>
            <consortium name="US DOE Joint Genome Institute (JGI-PGF)"/>
            <person name="Walter F."/>
            <person name="Albersmeier A."/>
            <person name="Kalinowski J."/>
            <person name="Ruckert C."/>
        </authorList>
    </citation>
    <scope>NUCLEOTIDE SEQUENCE</scope>
    <source>
        <strain evidence="1">CGMCC 1.15085</strain>
    </source>
</reference>
<evidence type="ECO:0000313" key="2">
    <source>
        <dbReference type="Proteomes" id="UP000636793"/>
    </source>
</evidence>
<dbReference type="Proteomes" id="UP000636793">
    <property type="component" value="Unassembled WGS sequence"/>
</dbReference>
<reference evidence="1" key="2">
    <citation type="submission" date="2020-09" db="EMBL/GenBank/DDBJ databases">
        <authorList>
            <person name="Sun Q."/>
            <person name="Zhou Y."/>
        </authorList>
    </citation>
    <scope>NUCLEOTIDE SEQUENCE</scope>
    <source>
        <strain evidence="1">CGMCC 1.15085</strain>
    </source>
</reference>
<dbReference type="Gene3D" id="3.40.50.2300">
    <property type="match status" value="1"/>
</dbReference>
<dbReference type="RefSeq" id="WP_188835440.1">
    <property type="nucleotide sequence ID" value="NZ_BMHI01000001.1"/>
</dbReference>
<evidence type="ECO:0000313" key="1">
    <source>
        <dbReference type="EMBL" id="GGB18819.1"/>
    </source>
</evidence>
<evidence type="ECO:0008006" key="3">
    <source>
        <dbReference type="Google" id="ProtNLM"/>
    </source>
</evidence>
<dbReference type="SUPFAM" id="SSF52172">
    <property type="entry name" value="CheY-like"/>
    <property type="match status" value="1"/>
</dbReference>
<proteinExistence type="predicted"/>
<dbReference type="EMBL" id="BMHI01000001">
    <property type="protein sequence ID" value="GGB18819.1"/>
    <property type="molecule type" value="Genomic_DNA"/>
</dbReference>
<dbReference type="InterPro" id="IPR011006">
    <property type="entry name" value="CheY-like_superfamily"/>
</dbReference>
<accession>A0A916WP01</accession>
<protein>
    <recommendedName>
        <fullName evidence="3">Response regulator</fullName>
    </recommendedName>
</protein>
<gene>
    <name evidence="1" type="ORF">GCM10011492_05850</name>
</gene>
<sequence>MTGKITIHVLIVDDNRDALATVRDRLGILSTELRVEFEDNCYESFTDAASSLSTNPAELAIIDVRSDDGGSPDNQRGISLFETLKELEFMPTVFHTAYAGDLGNEIRDLRFVRVVGKEQPMELDAAIADLVKSGAVTVAREIRDSVRVELRDFMWQQPKEPVSTGSYELRSQLFRRVSARLDRAAPADSTGVAPSRMYLMPAMSNELECGAVLLEGDAWWVVATPACDLVRRNGGKPKAEFVRLLRAKPLDKIKKNRKEVVNGSQARFFYLAPYREIPELVVDFQHVRSEQYERVANNVGTFRVVATLDAPYADALQVRYGQYSGRVGVPDLDPQMLA</sequence>
<comment type="caution">
    <text evidence="1">The sequence shown here is derived from an EMBL/GenBank/DDBJ whole genome shotgun (WGS) entry which is preliminary data.</text>
</comment>
<dbReference type="AlphaFoldDB" id="A0A916WP01"/>
<organism evidence="1 2">
    <name type="scientific">Flexivirga endophytica</name>
    <dbReference type="NCBI Taxonomy" id="1849103"/>
    <lineage>
        <taxon>Bacteria</taxon>
        <taxon>Bacillati</taxon>
        <taxon>Actinomycetota</taxon>
        <taxon>Actinomycetes</taxon>
        <taxon>Micrococcales</taxon>
        <taxon>Dermacoccaceae</taxon>
        <taxon>Flexivirga</taxon>
    </lineage>
</organism>
<name>A0A916WP01_9MICO</name>
<keyword evidence="2" id="KW-1185">Reference proteome</keyword>